<organism evidence="1 2">
    <name type="scientific">Abeliophyllum distichum</name>
    <dbReference type="NCBI Taxonomy" id="126358"/>
    <lineage>
        <taxon>Eukaryota</taxon>
        <taxon>Viridiplantae</taxon>
        <taxon>Streptophyta</taxon>
        <taxon>Embryophyta</taxon>
        <taxon>Tracheophyta</taxon>
        <taxon>Spermatophyta</taxon>
        <taxon>Magnoliopsida</taxon>
        <taxon>eudicotyledons</taxon>
        <taxon>Gunneridae</taxon>
        <taxon>Pentapetalae</taxon>
        <taxon>asterids</taxon>
        <taxon>lamiids</taxon>
        <taxon>Lamiales</taxon>
        <taxon>Oleaceae</taxon>
        <taxon>Forsythieae</taxon>
        <taxon>Abeliophyllum</taxon>
    </lineage>
</organism>
<proteinExistence type="predicted"/>
<gene>
    <name evidence="1" type="ORF">Adt_11462</name>
</gene>
<protein>
    <submittedName>
        <fullName evidence="1">WPP domain-associated protein</fullName>
    </submittedName>
</protein>
<dbReference type="InterPro" id="IPR037490">
    <property type="entry name" value="WAP"/>
</dbReference>
<dbReference type="Proteomes" id="UP001604336">
    <property type="component" value="Unassembled WGS sequence"/>
</dbReference>
<dbReference type="PANTHER" id="PTHR33883">
    <property type="entry name" value="WPP DOMAIN-ASSOCIATED PROTEIN"/>
    <property type="match status" value="1"/>
</dbReference>
<comment type="caution">
    <text evidence="1">The sequence shown here is derived from an EMBL/GenBank/DDBJ whole genome shotgun (WGS) entry which is preliminary data.</text>
</comment>
<dbReference type="AlphaFoldDB" id="A0ABD1UMX4"/>
<name>A0ABD1UMX4_9LAMI</name>
<dbReference type="EMBL" id="JBFOLK010000003">
    <property type="protein sequence ID" value="KAL2526408.1"/>
    <property type="molecule type" value="Genomic_DNA"/>
</dbReference>
<evidence type="ECO:0000313" key="1">
    <source>
        <dbReference type="EMBL" id="KAL2526408.1"/>
    </source>
</evidence>
<sequence length="1080" mass="125081">MDDIFGEIDYRSKSDSIVMRLLRSAMDKAHEKVQSEDGPIEFLHERSKFYELAAILVEGGLNIVQEETDVVEDNRDKILSDLMEIRHWLQGRIKDMKHLIIDKDKELTERLENELKLRQTLELKERELVHLHAKLEPGRMKNDGFQDSLISNYEAIEDRAEEGDICELKNSLDQQVLNIKQKLEDEHKSLTIDTKKITSHVSSPDFSSGYIDANLPGNLGFEEKEFCWDDKFSRIRALVDSSRPEQNTLIRWMSSDIDDLKETLDHAFGRMKSAEVLPLEKQWRWTIEKDIESILVKGFTRDLQQSFEAELTKRFGLLKDNWPEFINEMRTLCYELKSCYGGNGVDEERPNMQSTSTPLHPVRRTSSEPLLDIDHLEKLPEECLHDYGSHYVAKLIQNHEFVRRRQCEGWKGTSSLGNRDGYSNSLEMRIEDAITRLDNLVQRKHILGDRKGVSDGYGIQGMKLPMAERKTETKKITSCESLKQESRKLKTDRDDLSLQILLMEDTNQVLFRGLVKDVNNKLCLYDTERLIEDDSGRRSLKEFSHYHQNASVQSNHDEAEGEFNDSTPARILLHYLESTVREDVYVVFIQETVMEWKKTVEHFTDESPAKEEINENAFDKPIKYTDSTATPILNQIQVTRGPEISLDDFPCNFKLPETITSLLNEDVYKVFLSEMSESWKSERDAYALENLIWEDIYQFVVVEAMKDFHIPSKGSKALLHFDFSEDTPRSRRTDGDERFIEKLDSLSKCLEAEEDLMLRASSEIKAHSVKNDLVILDCEEADERNAIEWLLTDDESTFNSVGKKLDGALQQLHTSKELVVELEQSLEISDDLEANDYDVQLVNILKVEHEKQRSILLKGDNEIVEMIPSDTFFSTIIQLHQVFLDFEITVNKNIDMKCQRLEALRPQVDMLIEPVAKIRKRKLLYKKAFISRCHNLQLAESEVDILGDQVDNLRLLLDKIYFELNQNATDLSRYFGVFDILKLIKRELTNEASANTRALVAFRSARKLILDCQINEEGKAQICSNLSVHFSTKADVIFVNGFHIPDPDVKAETAEWRVQCVETEAENFQQRMRARAGVFR</sequence>
<evidence type="ECO:0000313" key="2">
    <source>
        <dbReference type="Proteomes" id="UP001604336"/>
    </source>
</evidence>
<dbReference type="PANTHER" id="PTHR33883:SF7">
    <property type="entry name" value="OS04G0521600 PROTEIN"/>
    <property type="match status" value="1"/>
</dbReference>
<reference evidence="2" key="1">
    <citation type="submission" date="2024-07" db="EMBL/GenBank/DDBJ databases">
        <title>Two chromosome-level genome assemblies of Korean endemic species Abeliophyllum distichum and Forsythia ovata (Oleaceae).</title>
        <authorList>
            <person name="Jang H."/>
        </authorList>
    </citation>
    <scope>NUCLEOTIDE SEQUENCE [LARGE SCALE GENOMIC DNA]</scope>
</reference>
<keyword evidence="2" id="KW-1185">Reference proteome</keyword>
<accession>A0ABD1UMX4</accession>